<evidence type="ECO:0000313" key="4">
    <source>
        <dbReference type="Proteomes" id="UP000222788"/>
    </source>
</evidence>
<reference evidence="3 4" key="1">
    <citation type="journal article" date="2013" name="Fungal Biol.">
        <title>Analysis of microsatellite markers in the genome of the plant pathogen Ceratocystis fimbriata.</title>
        <authorList>
            <person name="Simpson M.C."/>
            <person name="Wilken P.M."/>
            <person name="Coetzee M.P."/>
            <person name="Wingfield M.J."/>
            <person name="Wingfield B.D."/>
        </authorList>
    </citation>
    <scope>NUCLEOTIDE SEQUENCE [LARGE SCALE GENOMIC DNA]</scope>
    <source>
        <strain evidence="3 4">CBS 114723</strain>
    </source>
</reference>
<comment type="caution">
    <text evidence="3">The sequence shown here is derived from an EMBL/GenBank/DDBJ whole genome shotgun (WGS) entry which is preliminary data.</text>
</comment>
<dbReference type="OrthoDB" id="2327445at2759"/>
<keyword evidence="2" id="KW-0472">Membrane</keyword>
<evidence type="ECO:0000313" key="3">
    <source>
        <dbReference type="EMBL" id="PHH52819.1"/>
    </source>
</evidence>
<reference evidence="3 4" key="2">
    <citation type="journal article" date="2013" name="IMA Fungus">
        <title>IMA Genome-F 1: Ceratocystis fimbriata: Draft nuclear genome sequence for the plant pathogen, Ceratocystis fimbriata.</title>
        <authorList>
            <person name="Wilken P.M."/>
            <person name="Steenkamp E.T."/>
            <person name="Wingfield M.J."/>
            <person name="de Beer Z.W."/>
            <person name="Wingfield B.D."/>
        </authorList>
    </citation>
    <scope>NUCLEOTIDE SEQUENCE [LARGE SCALE GENOMIC DNA]</scope>
    <source>
        <strain evidence="3 4">CBS 114723</strain>
    </source>
</reference>
<dbReference type="InterPro" id="IPR009571">
    <property type="entry name" value="SUR7/Rim9-like_fungi"/>
</dbReference>
<feature type="region of interest" description="Disordered" evidence="1">
    <location>
        <begin position="310"/>
        <end position="352"/>
    </location>
</feature>
<feature type="transmembrane region" description="Helical" evidence="2">
    <location>
        <begin position="142"/>
        <end position="164"/>
    </location>
</feature>
<keyword evidence="4" id="KW-1185">Reference proteome</keyword>
<evidence type="ECO:0008006" key="5">
    <source>
        <dbReference type="Google" id="ProtNLM"/>
    </source>
</evidence>
<feature type="transmembrane region" description="Helical" evidence="2">
    <location>
        <begin position="170"/>
        <end position="193"/>
    </location>
</feature>
<dbReference type="AlphaFoldDB" id="A0A2C5WVG8"/>
<dbReference type="PANTHER" id="PTHR28019">
    <property type="entry name" value="CELL MEMBRANE PROTEIN YLR413W-RELATED"/>
    <property type="match status" value="1"/>
</dbReference>
<keyword evidence="2" id="KW-0812">Transmembrane</keyword>
<gene>
    <name evidence="3" type="ORF">CFIMG_004977RAa</name>
</gene>
<feature type="region of interest" description="Disordered" evidence="1">
    <location>
        <begin position="261"/>
        <end position="281"/>
    </location>
</feature>
<dbReference type="PANTHER" id="PTHR28019:SF2">
    <property type="entry name" value="CELL MEMBRANE PROTEIN YLR413W-RELATED"/>
    <property type="match status" value="1"/>
</dbReference>
<dbReference type="InterPro" id="IPR052413">
    <property type="entry name" value="SUR7_domain"/>
</dbReference>
<evidence type="ECO:0000256" key="1">
    <source>
        <dbReference type="SAM" id="MobiDB-lite"/>
    </source>
</evidence>
<protein>
    <recommendedName>
        <fullName evidence="5">SUR7 family protein pun1</fullName>
    </recommendedName>
</protein>
<organism evidence="3 4">
    <name type="scientific">Ceratocystis fimbriata CBS 114723</name>
    <dbReference type="NCBI Taxonomy" id="1035309"/>
    <lineage>
        <taxon>Eukaryota</taxon>
        <taxon>Fungi</taxon>
        <taxon>Dikarya</taxon>
        <taxon>Ascomycota</taxon>
        <taxon>Pezizomycotina</taxon>
        <taxon>Sordariomycetes</taxon>
        <taxon>Hypocreomycetidae</taxon>
        <taxon>Microascales</taxon>
        <taxon>Ceratocystidaceae</taxon>
        <taxon>Ceratocystis</taxon>
    </lineage>
</organism>
<dbReference type="GO" id="GO:0051285">
    <property type="term" value="C:cell cortex of cell tip"/>
    <property type="evidence" value="ECO:0007669"/>
    <property type="project" value="TreeGrafter"/>
</dbReference>
<dbReference type="STRING" id="1035309.A0A2C5WVG8"/>
<dbReference type="Pfam" id="PF06687">
    <property type="entry name" value="SUR7"/>
    <property type="match status" value="1"/>
</dbReference>
<name>A0A2C5WVG8_9PEZI</name>
<evidence type="ECO:0000256" key="2">
    <source>
        <dbReference type="SAM" id="Phobius"/>
    </source>
</evidence>
<feature type="compositionally biased region" description="Low complexity" evidence="1">
    <location>
        <begin position="310"/>
        <end position="325"/>
    </location>
</feature>
<feature type="transmembrane region" description="Helical" evidence="2">
    <location>
        <begin position="12"/>
        <end position="32"/>
    </location>
</feature>
<feature type="transmembrane region" description="Helical" evidence="2">
    <location>
        <begin position="213"/>
        <end position="235"/>
    </location>
</feature>
<proteinExistence type="predicted"/>
<dbReference type="GO" id="GO:0005886">
    <property type="term" value="C:plasma membrane"/>
    <property type="evidence" value="ECO:0007669"/>
    <property type="project" value="InterPro"/>
</dbReference>
<accession>A0A2C5WVG8</accession>
<keyword evidence="2" id="KW-1133">Transmembrane helix</keyword>
<dbReference type="EMBL" id="APWK03000056">
    <property type="protein sequence ID" value="PHH52819.1"/>
    <property type="molecule type" value="Genomic_DNA"/>
</dbReference>
<dbReference type="GO" id="GO:0031505">
    <property type="term" value="P:fungal-type cell wall organization"/>
    <property type="evidence" value="ECO:0007669"/>
    <property type="project" value="TreeGrafter"/>
</dbReference>
<dbReference type="Proteomes" id="UP000222788">
    <property type="component" value="Unassembled WGS sequence"/>
</dbReference>
<sequence length="352" mass="38061">MHTTSGRQYHRTVLAASVCYTLSCVALIFVLIGNVSNVAGVRGLYFYRLELANIIPESSPNSQLLNSVARSLGLHDFYQVGLWNFCEGYNDEGITYCSPRKAFYWFNPVDVIMSELLAGAQIALPMELVNALTLLRIASKVMFALFLIGIILNFLLIFASLLAIRSRAWSIPLISLSLISTLMIGAATILGTVMSVTAKYAVQLQSELNIRGVISSAMLAAMWIASILTAASFFMHCSLGCCLRPRRALMADVVGSAVSKAPRSGMMEDEQPRRSSTGVLQYSHNTGHTSGLISRLHGGSRKDTMVLNGSLTSTTSTSTRTAGLTEVPASRLELPTGPRPAEPTMVSTALQK</sequence>